<evidence type="ECO:0000313" key="3">
    <source>
        <dbReference type="Proteomes" id="UP001589896"/>
    </source>
</evidence>
<proteinExistence type="predicted"/>
<dbReference type="InterPro" id="IPR045644">
    <property type="entry name" value="DUF6404"/>
</dbReference>
<comment type="caution">
    <text evidence="2">The sequence shown here is derived from an EMBL/GenBank/DDBJ whole genome shotgun (WGS) entry which is preliminary data.</text>
</comment>
<dbReference type="RefSeq" id="WP_386677447.1">
    <property type="nucleotide sequence ID" value="NZ_JBHLTG010000041.1"/>
</dbReference>
<gene>
    <name evidence="2" type="ORF">ACFFGH_34355</name>
</gene>
<dbReference type="EMBL" id="JBHLTG010000041">
    <property type="protein sequence ID" value="MFC0682939.1"/>
    <property type="molecule type" value="Genomic_DNA"/>
</dbReference>
<dbReference type="Proteomes" id="UP001589896">
    <property type="component" value="Unassembled WGS sequence"/>
</dbReference>
<sequence>MTHARKIEAYKQLMDQKGIGPATASPPLWELLWWCGIHLPPPLYMGFLPLALFSGTCFGVMFGAFAWFMGNRGLRTMPLEEAGVVALVTGASFGVIVAWFTRRMARKHGLGSWSAVGTSLLRT</sequence>
<evidence type="ECO:0000313" key="2">
    <source>
        <dbReference type="EMBL" id="MFC0682939.1"/>
    </source>
</evidence>
<keyword evidence="1" id="KW-0472">Membrane</keyword>
<organism evidence="2 3">
    <name type="scientific">Lysobacter korlensis</name>
    <dbReference type="NCBI Taxonomy" id="553636"/>
    <lineage>
        <taxon>Bacteria</taxon>
        <taxon>Pseudomonadati</taxon>
        <taxon>Pseudomonadota</taxon>
        <taxon>Gammaproteobacteria</taxon>
        <taxon>Lysobacterales</taxon>
        <taxon>Lysobacteraceae</taxon>
        <taxon>Lysobacter</taxon>
    </lineage>
</organism>
<name>A0ABV6S129_9GAMM</name>
<evidence type="ECO:0000256" key="1">
    <source>
        <dbReference type="SAM" id="Phobius"/>
    </source>
</evidence>
<keyword evidence="1" id="KW-0812">Transmembrane</keyword>
<protein>
    <submittedName>
        <fullName evidence="2">DUF6404 family protein</fullName>
    </submittedName>
</protein>
<keyword evidence="1" id="KW-1133">Transmembrane helix</keyword>
<keyword evidence="3" id="KW-1185">Reference proteome</keyword>
<dbReference type="Pfam" id="PF19942">
    <property type="entry name" value="DUF6404"/>
    <property type="match status" value="1"/>
</dbReference>
<reference evidence="2 3" key="1">
    <citation type="submission" date="2024-09" db="EMBL/GenBank/DDBJ databases">
        <authorList>
            <person name="Sun Q."/>
            <person name="Mori K."/>
        </authorList>
    </citation>
    <scope>NUCLEOTIDE SEQUENCE [LARGE SCALE GENOMIC DNA]</scope>
    <source>
        <strain evidence="2 3">KCTC 23076</strain>
    </source>
</reference>
<feature type="transmembrane region" description="Helical" evidence="1">
    <location>
        <begin position="47"/>
        <end position="70"/>
    </location>
</feature>
<feature type="transmembrane region" description="Helical" evidence="1">
    <location>
        <begin position="82"/>
        <end position="100"/>
    </location>
</feature>
<accession>A0ABV6S129</accession>